<evidence type="ECO:0000256" key="7">
    <source>
        <dbReference type="ARBA" id="ARBA00047899"/>
    </source>
</evidence>
<dbReference type="Gene3D" id="3.30.200.20">
    <property type="entry name" value="Phosphorylase Kinase, domain 1"/>
    <property type="match status" value="1"/>
</dbReference>
<dbReference type="InterPro" id="IPR011009">
    <property type="entry name" value="Kinase-like_dom_sf"/>
</dbReference>
<dbReference type="PANTHER" id="PTHR47634">
    <property type="entry name" value="PROTEIN KINASE DOMAIN-CONTAINING PROTEIN-RELATED"/>
    <property type="match status" value="1"/>
</dbReference>
<dbReference type="PROSITE" id="PS50011">
    <property type="entry name" value="PROTEIN_KINASE_DOM"/>
    <property type="match status" value="1"/>
</dbReference>
<evidence type="ECO:0000313" key="11">
    <source>
        <dbReference type="EMBL" id="KAK8073035.1"/>
    </source>
</evidence>
<feature type="domain" description="Protein kinase" evidence="10">
    <location>
        <begin position="113"/>
        <end position="497"/>
    </location>
</feature>
<dbReference type="SUPFAM" id="SSF56112">
    <property type="entry name" value="Protein kinase-like (PK-like)"/>
    <property type="match status" value="1"/>
</dbReference>
<dbReference type="Pfam" id="PF00069">
    <property type="entry name" value="Pkinase"/>
    <property type="match status" value="1"/>
</dbReference>
<dbReference type="PANTHER" id="PTHR47634:SF9">
    <property type="entry name" value="PROTEIN KINASE DOMAIN-CONTAINING PROTEIN-RELATED"/>
    <property type="match status" value="1"/>
</dbReference>
<name>A0ABR1VP57_9PEZI</name>
<evidence type="ECO:0000256" key="1">
    <source>
        <dbReference type="ARBA" id="ARBA00012513"/>
    </source>
</evidence>
<reference evidence="11 12" key="1">
    <citation type="submission" date="2023-01" db="EMBL/GenBank/DDBJ databases">
        <title>Analysis of 21 Apiospora genomes using comparative genomics revels a genus with tremendous synthesis potential of carbohydrate active enzymes and secondary metabolites.</title>
        <authorList>
            <person name="Sorensen T."/>
        </authorList>
    </citation>
    <scope>NUCLEOTIDE SEQUENCE [LARGE SCALE GENOMIC DNA]</scope>
    <source>
        <strain evidence="11 12">CBS 83171</strain>
    </source>
</reference>
<dbReference type="EC" id="2.7.11.1" evidence="1"/>
<keyword evidence="3" id="KW-0808">Transferase</keyword>
<dbReference type="Proteomes" id="UP001446871">
    <property type="component" value="Unassembled WGS sequence"/>
</dbReference>
<proteinExistence type="predicted"/>
<evidence type="ECO:0000256" key="6">
    <source>
        <dbReference type="ARBA" id="ARBA00022840"/>
    </source>
</evidence>
<organism evidence="11 12">
    <name type="scientific">Apiospora saccharicola</name>
    <dbReference type="NCBI Taxonomy" id="335842"/>
    <lineage>
        <taxon>Eukaryota</taxon>
        <taxon>Fungi</taxon>
        <taxon>Dikarya</taxon>
        <taxon>Ascomycota</taxon>
        <taxon>Pezizomycotina</taxon>
        <taxon>Sordariomycetes</taxon>
        <taxon>Xylariomycetidae</taxon>
        <taxon>Amphisphaeriales</taxon>
        <taxon>Apiosporaceae</taxon>
        <taxon>Apiospora</taxon>
    </lineage>
</organism>
<keyword evidence="5" id="KW-0418">Kinase</keyword>
<dbReference type="Gene3D" id="1.10.510.10">
    <property type="entry name" value="Transferase(Phosphotransferase) domain 1"/>
    <property type="match status" value="1"/>
</dbReference>
<comment type="catalytic activity">
    <reaction evidence="8">
        <text>L-seryl-[protein] + ATP = O-phospho-L-seryl-[protein] + ADP + H(+)</text>
        <dbReference type="Rhea" id="RHEA:17989"/>
        <dbReference type="Rhea" id="RHEA-COMP:9863"/>
        <dbReference type="Rhea" id="RHEA-COMP:11604"/>
        <dbReference type="ChEBI" id="CHEBI:15378"/>
        <dbReference type="ChEBI" id="CHEBI:29999"/>
        <dbReference type="ChEBI" id="CHEBI:30616"/>
        <dbReference type="ChEBI" id="CHEBI:83421"/>
        <dbReference type="ChEBI" id="CHEBI:456216"/>
        <dbReference type="EC" id="2.7.11.1"/>
    </reaction>
</comment>
<comment type="caution">
    <text evidence="11">The sequence shown here is derived from an EMBL/GenBank/DDBJ whole genome shotgun (WGS) entry which is preliminary data.</text>
</comment>
<dbReference type="EMBL" id="JAQQWM010000003">
    <property type="protein sequence ID" value="KAK8073035.1"/>
    <property type="molecule type" value="Genomic_DNA"/>
</dbReference>
<dbReference type="SMART" id="SM00220">
    <property type="entry name" value="S_TKc"/>
    <property type="match status" value="1"/>
</dbReference>
<sequence>MFATRRRISHVSISHGLLSHVSGLAQTALTARRCFNGTCRRSITRRISPSPLLIKGQDDVVGARNRARARLFSTISFNDPIEYEWIEGVEPLALYEPGGYHPVMVDDLLHRRYRIVDKLGHGGYSTIWLAHDEQTTRYVALKIGISGQMLPRREPSILSALSKSVANQETAPELLDASTTLPEILDVFNVQGPNGIHVCYTKTLAQGNLKEASFSRLFPIEVARLLVGRLALAVSLIHSRGYVHGDIHLRNVLVKLPSTIDELSIGDFRKTFGEPETVPILRADGEPLPPNAPPMAVVPLYLGRMAEDFTVDDANGLILGDFGEAWAPASEDRMGGDCNTPVAMRAPETLFEPDTPVSYSHDIWSLGTAIWEILGMGFIFDEAATTDEIVAQQIDMLGSQGLPQAWREHWERPKWEELVTETEVNVPRRPPGEEREAWPPLEEAFEVFVQRYRREQEAMGVFGEEETRAILELMRGMLRFKPEERMTIQEVLQSEWMTKWALPRDG</sequence>
<evidence type="ECO:0000256" key="4">
    <source>
        <dbReference type="ARBA" id="ARBA00022741"/>
    </source>
</evidence>
<keyword evidence="12" id="KW-1185">Reference proteome</keyword>
<evidence type="ECO:0000313" key="12">
    <source>
        <dbReference type="Proteomes" id="UP001446871"/>
    </source>
</evidence>
<evidence type="ECO:0000256" key="9">
    <source>
        <dbReference type="PROSITE-ProRule" id="PRU10141"/>
    </source>
</evidence>
<protein>
    <recommendedName>
        <fullName evidence="1">non-specific serine/threonine protein kinase</fullName>
        <ecNumber evidence="1">2.7.11.1</ecNumber>
    </recommendedName>
</protein>
<keyword evidence="4 9" id="KW-0547">Nucleotide-binding</keyword>
<accession>A0ABR1VP57</accession>
<keyword evidence="2" id="KW-0723">Serine/threonine-protein kinase</keyword>
<evidence type="ECO:0000256" key="5">
    <source>
        <dbReference type="ARBA" id="ARBA00022777"/>
    </source>
</evidence>
<keyword evidence="6 9" id="KW-0067">ATP-binding</keyword>
<evidence type="ECO:0000259" key="10">
    <source>
        <dbReference type="PROSITE" id="PS50011"/>
    </source>
</evidence>
<evidence type="ECO:0000256" key="8">
    <source>
        <dbReference type="ARBA" id="ARBA00048679"/>
    </source>
</evidence>
<evidence type="ECO:0000256" key="3">
    <source>
        <dbReference type="ARBA" id="ARBA00022679"/>
    </source>
</evidence>
<dbReference type="InterPro" id="IPR017441">
    <property type="entry name" value="Protein_kinase_ATP_BS"/>
</dbReference>
<gene>
    <name evidence="11" type="ORF">PG996_006383</name>
</gene>
<dbReference type="InterPro" id="IPR051334">
    <property type="entry name" value="SRPK"/>
</dbReference>
<comment type="catalytic activity">
    <reaction evidence="7">
        <text>L-threonyl-[protein] + ATP = O-phospho-L-threonyl-[protein] + ADP + H(+)</text>
        <dbReference type="Rhea" id="RHEA:46608"/>
        <dbReference type="Rhea" id="RHEA-COMP:11060"/>
        <dbReference type="Rhea" id="RHEA-COMP:11605"/>
        <dbReference type="ChEBI" id="CHEBI:15378"/>
        <dbReference type="ChEBI" id="CHEBI:30013"/>
        <dbReference type="ChEBI" id="CHEBI:30616"/>
        <dbReference type="ChEBI" id="CHEBI:61977"/>
        <dbReference type="ChEBI" id="CHEBI:456216"/>
        <dbReference type="EC" id="2.7.11.1"/>
    </reaction>
</comment>
<dbReference type="InterPro" id="IPR000719">
    <property type="entry name" value="Prot_kinase_dom"/>
</dbReference>
<feature type="binding site" evidence="9">
    <location>
        <position position="142"/>
    </location>
    <ligand>
        <name>ATP</name>
        <dbReference type="ChEBI" id="CHEBI:30616"/>
    </ligand>
</feature>
<dbReference type="PROSITE" id="PS00107">
    <property type="entry name" value="PROTEIN_KINASE_ATP"/>
    <property type="match status" value="1"/>
</dbReference>
<evidence type="ECO:0000256" key="2">
    <source>
        <dbReference type="ARBA" id="ARBA00022527"/>
    </source>
</evidence>